<dbReference type="AlphaFoldDB" id="A0A2A5T4K5"/>
<dbReference type="Gene3D" id="1.20.58.250">
    <property type="entry name" value="DNA polymerase III-theta"/>
    <property type="match status" value="1"/>
</dbReference>
<sequence length="68" mass="7967">MNQNLVLLPPDEKQKIEIDKQASFAVWQVKKGTENRQFLFNQTQAQTVGEMRAYFQQCVEKYSQIMGI</sequence>
<dbReference type="RefSeq" id="WP_097356169.1">
    <property type="nucleotide sequence ID" value="NZ_CAWNJE010000006.1"/>
</dbReference>
<dbReference type="InterPro" id="IPR036745">
    <property type="entry name" value="PolIII_theta_sf"/>
</dbReference>
<dbReference type="Pfam" id="PF11686">
    <property type="entry name" value="DUF3283"/>
    <property type="match status" value="1"/>
</dbReference>
<dbReference type="GO" id="GO:0003677">
    <property type="term" value="F:DNA binding"/>
    <property type="evidence" value="ECO:0007669"/>
    <property type="project" value="InterPro"/>
</dbReference>
<name>A0A2A5T4K5_9GAMM</name>
<evidence type="ECO:0000313" key="2">
    <source>
        <dbReference type="Proteomes" id="UP000219020"/>
    </source>
</evidence>
<reference evidence="2" key="1">
    <citation type="submission" date="2017-04" db="EMBL/GenBank/DDBJ databases">
        <title>Genome evolution of the luminous symbionts of deep sea anglerfish.</title>
        <authorList>
            <person name="Hendry T.A."/>
        </authorList>
    </citation>
    <scope>NUCLEOTIDE SEQUENCE [LARGE SCALE GENOMIC DNA]</scope>
</reference>
<dbReference type="Proteomes" id="UP000219020">
    <property type="component" value="Unassembled WGS sequence"/>
</dbReference>
<proteinExistence type="predicted"/>
<dbReference type="GO" id="GO:0003887">
    <property type="term" value="F:DNA-directed DNA polymerase activity"/>
    <property type="evidence" value="ECO:0007669"/>
    <property type="project" value="InterPro"/>
</dbReference>
<dbReference type="OrthoDB" id="5918317at2"/>
<keyword evidence="2" id="KW-1185">Reference proteome</keyword>
<accession>A0A2A5T4K5</accession>
<organism evidence="1 2">
    <name type="scientific">Candidatus Enterovibrio escicola</name>
    <dbReference type="NCBI Taxonomy" id="1927127"/>
    <lineage>
        <taxon>Bacteria</taxon>
        <taxon>Pseudomonadati</taxon>
        <taxon>Pseudomonadota</taxon>
        <taxon>Gammaproteobacteria</taxon>
        <taxon>Vibrionales</taxon>
        <taxon>Vibrionaceae</taxon>
        <taxon>Enterovibrio</taxon>
    </lineage>
</organism>
<dbReference type="GeneID" id="66951366"/>
<evidence type="ECO:0008006" key="3">
    <source>
        <dbReference type="Google" id="ProtNLM"/>
    </source>
</evidence>
<dbReference type="EMBL" id="NBYY01000011">
    <property type="protein sequence ID" value="PCS23084.1"/>
    <property type="molecule type" value="Genomic_DNA"/>
</dbReference>
<evidence type="ECO:0000313" key="1">
    <source>
        <dbReference type="EMBL" id="PCS23084.1"/>
    </source>
</evidence>
<dbReference type="GO" id="GO:0006260">
    <property type="term" value="P:DNA replication"/>
    <property type="evidence" value="ECO:0007669"/>
    <property type="project" value="InterPro"/>
</dbReference>
<comment type="caution">
    <text evidence="1">The sequence shown here is derived from an EMBL/GenBank/DDBJ whole genome shotgun (WGS) entry which is preliminary data.</text>
</comment>
<gene>
    <name evidence="1" type="ORF">BTN49_1077</name>
</gene>
<dbReference type="InterPro" id="IPR021700">
    <property type="entry name" value="DUF3283"/>
</dbReference>
<protein>
    <recommendedName>
        <fullName evidence="3">Pyridoxamine 5'-phosphate oxidase</fullName>
    </recommendedName>
</protein>